<dbReference type="CDD" id="cd00067">
    <property type="entry name" value="GAL4"/>
    <property type="match status" value="1"/>
</dbReference>
<dbReference type="InterPro" id="IPR036864">
    <property type="entry name" value="Zn2-C6_fun-type_DNA-bd_sf"/>
</dbReference>
<dbReference type="InterPro" id="IPR021858">
    <property type="entry name" value="Fun_TF"/>
</dbReference>
<sequence length="596" mass="66679">MADAARKRKRQFAPKTKTGCRTCKRRHLKCGEEWPECSNCLSAKYFCDGYGIWGGGTRAVEHGQNNSLAIRRAKEFTPNVPIAVPGLSRHHTLIPFENITIAERTCFDYFVNNTAGKIPGVFSSNFWTELVLRASASELPILHAAVALGSAHRSTDLNRYGSSAPSSSLCHGPNGRFDAHEAFALEQYNKSIVQLRKNQVEAESVTEVRTALIVCILYVSLELLRGDYSTAVTHTRHGLNLLCRLKRCFDLQAFYPGRSHGSADDYLMEAFMRLSLQSAHAGAVHTLCTKAQPHSLFTNWNLPHVFIDMLEARRAFDSLRHSILTLAEQCRLLESSGQQPSEDILTQHRHLQGAMSTWLQAFTASVPTLQRVTSRRHSLGIPLLRILHTMASIQVATMFSTSEACYDDFTSAFTFILAEIIAVYRRASELHGRPFSNDVRLTGFSFTLDIGTIPVLSYVALKCRVPWLRRQAIAIMLAAPHREGIWDGVVIAHNAERVTTLEENGFFGHLAPNFNTRPFDPPSEKNTLYLSHIPSLPAMSRFRHVKIIPSRASRARGKLVCRRQNHDCSGGWEEVAEDFDLTDVARGVSDDVEFPC</sequence>
<evidence type="ECO:0000256" key="2">
    <source>
        <dbReference type="ARBA" id="ARBA00022833"/>
    </source>
</evidence>
<dbReference type="Pfam" id="PF00172">
    <property type="entry name" value="Zn_clus"/>
    <property type="match status" value="1"/>
</dbReference>
<dbReference type="PROSITE" id="PS50048">
    <property type="entry name" value="ZN2_CY6_FUNGAL_2"/>
    <property type="match status" value="1"/>
</dbReference>
<keyword evidence="9" id="KW-1185">Reference proteome</keyword>
<dbReference type="HOGENOM" id="CLU_011409_3_0_1"/>
<protein>
    <recommendedName>
        <fullName evidence="7">Zn(2)-C6 fungal-type domain-containing protein</fullName>
    </recommendedName>
</protein>
<dbReference type="PANTHER" id="PTHR36206:SF16">
    <property type="entry name" value="TRANSCRIPTION FACTOR DOMAIN-CONTAINING PROTEIN-RELATED"/>
    <property type="match status" value="1"/>
</dbReference>
<keyword evidence="2" id="KW-0862">Zinc</keyword>
<dbReference type="GO" id="GO:0003677">
    <property type="term" value="F:DNA binding"/>
    <property type="evidence" value="ECO:0007669"/>
    <property type="project" value="UniProtKB-KW"/>
</dbReference>
<evidence type="ECO:0000313" key="8">
    <source>
        <dbReference type="EMBL" id="KIW72288.1"/>
    </source>
</evidence>
<dbReference type="Pfam" id="PF11951">
    <property type="entry name" value="Fungal_trans_2"/>
    <property type="match status" value="1"/>
</dbReference>
<dbReference type="Proteomes" id="UP000054266">
    <property type="component" value="Unassembled WGS sequence"/>
</dbReference>
<keyword evidence="5" id="KW-0804">Transcription</keyword>
<proteinExistence type="predicted"/>
<dbReference type="GO" id="GO:0000981">
    <property type="term" value="F:DNA-binding transcription factor activity, RNA polymerase II-specific"/>
    <property type="evidence" value="ECO:0007669"/>
    <property type="project" value="InterPro"/>
</dbReference>
<dbReference type="AlphaFoldDB" id="A0A0D2FV06"/>
<evidence type="ECO:0000256" key="5">
    <source>
        <dbReference type="ARBA" id="ARBA00023163"/>
    </source>
</evidence>
<keyword evidence="4" id="KW-0238">DNA-binding</keyword>
<organism evidence="8 9">
    <name type="scientific">Phialophora macrospora</name>
    <dbReference type="NCBI Taxonomy" id="1851006"/>
    <lineage>
        <taxon>Eukaryota</taxon>
        <taxon>Fungi</taxon>
        <taxon>Dikarya</taxon>
        <taxon>Ascomycota</taxon>
        <taxon>Pezizomycotina</taxon>
        <taxon>Eurotiomycetes</taxon>
        <taxon>Chaetothyriomycetidae</taxon>
        <taxon>Chaetothyriales</taxon>
        <taxon>Herpotrichiellaceae</taxon>
        <taxon>Phialophora</taxon>
    </lineage>
</organism>
<keyword evidence="6" id="KW-0539">Nucleus</keyword>
<evidence type="ECO:0000256" key="6">
    <source>
        <dbReference type="ARBA" id="ARBA00023242"/>
    </source>
</evidence>
<reference evidence="8 9" key="1">
    <citation type="submission" date="2015-01" db="EMBL/GenBank/DDBJ databases">
        <title>The Genome Sequence of Capronia semiimmersa CBS27337.</title>
        <authorList>
            <consortium name="The Broad Institute Genomics Platform"/>
            <person name="Cuomo C."/>
            <person name="de Hoog S."/>
            <person name="Gorbushina A."/>
            <person name="Stielow B."/>
            <person name="Teixiera M."/>
            <person name="Abouelleil A."/>
            <person name="Chapman S.B."/>
            <person name="Priest M."/>
            <person name="Young S.K."/>
            <person name="Wortman J."/>
            <person name="Nusbaum C."/>
            <person name="Birren B."/>
        </authorList>
    </citation>
    <scope>NUCLEOTIDE SEQUENCE [LARGE SCALE GENOMIC DNA]</scope>
    <source>
        <strain evidence="8 9">CBS 27337</strain>
    </source>
</reference>
<feature type="domain" description="Zn(2)-C6 fungal-type" evidence="7">
    <location>
        <begin position="19"/>
        <end position="47"/>
    </location>
</feature>
<keyword evidence="1" id="KW-0479">Metal-binding</keyword>
<dbReference type="SUPFAM" id="SSF57701">
    <property type="entry name" value="Zn2/Cys6 DNA-binding domain"/>
    <property type="match status" value="1"/>
</dbReference>
<evidence type="ECO:0000256" key="3">
    <source>
        <dbReference type="ARBA" id="ARBA00023015"/>
    </source>
</evidence>
<gene>
    <name evidence="8" type="ORF">PV04_00493</name>
</gene>
<dbReference type="PROSITE" id="PS00463">
    <property type="entry name" value="ZN2_CY6_FUNGAL_1"/>
    <property type="match status" value="1"/>
</dbReference>
<keyword evidence="3" id="KW-0805">Transcription regulation</keyword>
<name>A0A0D2FV06_9EURO</name>
<dbReference type="Gene3D" id="4.10.240.10">
    <property type="entry name" value="Zn(2)-C6 fungal-type DNA-binding domain"/>
    <property type="match status" value="1"/>
</dbReference>
<evidence type="ECO:0000256" key="1">
    <source>
        <dbReference type="ARBA" id="ARBA00022723"/>
    </source>
</evidence>
<dbReference type="GO" id="GO:0008270">
    <property type="term" value="F:zinc ion binding"/>
    <property type="evidence" value="ECO:0007669"/>
    <property type="project" value="InterPro"/>
</dbReference>
<dbReference type="STRING" id="5601.A0A0D2FV06"/>
<dbReference type="SMART" id="SM00066">
    <property type="entry name" value="GAL4"/>
    <property type="match status" value="1"/>
</dbReference>
<evidence type="ECO:0000259" key="7">
    <source>
        <dbReference type="PROSITE" id="PS50048"/>
    </source>
</evidence>
<dbReference type="InterPro" id="IPR001138">
    <property type="entry name" value="Zn2Cys6_DnaBD"/>
</dbReference>
<evidence type="ECO:0000256" key="4">
    <source>
        <dbReference type="ARBA" id="ARBA00023125"/>
    </source>
</evidence>
<dbReference type="InterPro" id="IPR052360">
    <property type="entry name" value="Transcr_Regulatory_Proteins"/>
</dbReference>
<dbReference type="EMBL" id="KN846956">
    <property type="protein sequence ID" value="KIW72288.1"/>
    <property type="molecule type" value="Genomic_DNA"/>
</dbReference>
<dbReference type="PANTHER" id="PTHR36206">
    <property type="entry name" value="ASPERCRYPTIN BIOSYNTHESIS CLUSTER-SPECIFIC TRANSCRIPTION REGULATOR ATNN-RELATED"/>
    <property type="match status" value="1"/>
</dbReference>
<evidence type="ECO:0000313" key="9">
    <source>
        <dbReference type="Proteomes" id="UP000054266"/>
    </source>
</evidence>
<accession>A0A0D2FV06</accession>